<sequence length="54" mass="5973">MIKKNSCLLQEKNPFSGFSEEHLSKLDEVLQSASVQELLQQSGPDLGLLSLDQV</sequence>
<name>A0A9D4D8D7_DREPO</name>
<proteinExistence type="predicted"/>
<dbReference type="EMBL" id="JAIWYP010000011">
    <property type="protein sequence ID" value="KAH3740022.1"/>
    <property type="molecule type" value="Genomic_DNA"/>
</dbReference>
<keyword evidence="2" id="KW-1185">Reference proteome</keyword>
<protein>
    <submittedName>
        <fullName evidence="1">Uncharacterized protein</fullName>
    </submittedName>
</protein>
<reference evidence="1" key="1">
    <citation type="journal article" date="2019" name="bioRxiv">
        <title>The Genome of the Zebra Mussel, Dreissena polymorpha: A Resource for Invasive Species Research.</title>
        <authorList>
            <person name="McCartney M.A."/>
            <person name="Auch B."/>
            <person name="Kono T."/>
            <person name="Mallez S."/>
            <person name="Zhang Y."/>
            <person name="Obille A."/>
            <person name="Becker A."/>
            <person name="Abrahante J.E."/>
            <person name="Garbe J."/>
            <person name="Badalamenti J.P."/>
            <person name="Herman A."/>
            <person name="Mangelson H."/>
            <person name="Liachko I."/>
            <person name="Sullivan S."/>
            <person name="Sone E.D."/>
            <person name="Koren S."/>
            <person name="Silverstein K.A.T."/>
            <person name="Beckman K.B."/>
            <person name="Gohl D.M."/>
        </authorList>
    </citation>
    <scope>NUCLEOTIDE SEQUENCE</scope>
    <source>
        <strain evidence="1">Duluth1</strain>
        <tissue evidence="1">Whole animal</tissue>
    </source>
</reference>
<dbReference type="Proteomes" id="UP000828390">
    <property type="component" value="Unassembled WGS sequence"/>
</dbReference>
<gene>
    <name evidence="1" type="ORF">DPMN_046717</name>
</gene>
<accession>A0A9D4D8D7</accession>
<evidence type="ECO:0000313" key="1">
    <source>
        <dbReference type="EMBL" id="KAH3740022.1"/>
    </source>
</evidence>
<organism evidence="1 2">
    <name type="scientific">Dreissena polymorpha</name>
    <name type="common">Zebra mussel</name>
    <name type="synonym">Mytilus polymorpha</name>
    <dbReference type="NCBI Taxonomy" id="45954"/>
    <lineage>
        <taxon>Eukaryota</taxon>
        <taxon>Metazoa</taxon>
        <taxon>Spiralia</taxon>
        <taxon>Lophotrochozoa</taxon>
        <taxon>Mollusca</taxon>
        <taxon>Bivalvia</taxon>
        <taxon>Autobranchia</taxon>
        <taxon>Heteroconchia</taxon>
        <taxon>Euheterodonta</taxon>
        <taxon>Imparidentia</taxon>
        <taxon>Neoheterodontei</taxon>
        <taxon>Myida</taxon>
        <taxon>Dreissenoidea</taxon>
        <taxon>Dreissenidae</taxon>
        <taxon>Dreissena</taxon>
    </lineage>
</organism>
<dbReference type="AlphaFoldDB" id="A0A9D4D8D7"/>
<reference evidence="1" key="2">
    <citation type="submission" date="2020-11" db="EMBL/GenBank/DDBJ databases">
        <authorList>
            <person name="McCartney M.A."/>
            <person name="Auch B."/>
            <person name="Kono T."/>
            <person name="Mallez S."/>
            <person name="Becker A."/>
            <person name="Gohl D.M."/>
            <person name="Silverstein K.A.T."/>
            <person name="Koren S."/>
            <person name="Bechman K.B."/>
            <person name="Herman A."/>
            <person name="Abrahante J.E."/>
            <person name="Garbe J."/>
        </authorList>
    </citation>
    <scope>NUCLEOTIDE SEQUENCE</scope>
    <source>
        <strain evidence="1">Duluth1</strain>
        <tissue evidence="1">Whole animal</tissue>
    </source>
</reference>
<evidence type="ECO:0000313" key="2">
    <source>
        <dbReference type="Proteomes" id="UP000828390"/>
    </source>
</evidence>
<comment type="caution">
    <text evidence="1">The sequence shown here is derived from an EMBL/GenBank/DDBJ whole genome shotgun (WGS) entry which is preliminary data.</text>
</comment>